<evidence type="ECO:0000313" key="1">
    <source>
        <dbReference type="EMBL" id="KFN10493.1"/>
    </source>
</evidence>
<dbReference type="OrthoDB" id="2623075at2"/>
<reference evidence="1 2" key="1">
    <citation type="submission" date="2014-04" db="EMBL/GenBank/DDBJ databases">
        <authorList>
            <person name="Bishop-Lilly K.A."/>
            <person name="Broomall S.M."/>
            <person name="Chain P.S."/>
            <person name="Chertkov O."/>
            <person name="Coyne S.R."/>
            <person name="Daligault H.E."/>
            <person name="Davenport K.W."/>
            <person name="Erkkila T."/>
            <person name="Frey K.G."/>
            <person name="Gibbons H.S."/>
            <person name="Gu W."/>
            <person name="Jaissle J."/>
            <person name="Johnson S.L."/>
            <person name="Koroleva G.I."/>
            <person name="Ladner J.T."/>
            <person name="Lo C.-C."/>
            <person name="Minogue T.D."/>
            <person name="Munk C."/>
            <person name="Palacios G.F."/>
            <person name="Redden C.L."/>
            <person name="Rosenzweig C.N."/>
            <person name="Scholz M.B."/>
            <person name="Teshima H."/>
            <person name="Xu Y."/>
        </authorList>
    </citation>
    <scope>NUCLEOTIDE SEQUENCE [LARGE SCALE GENOMIC DNA]</scope>
    <source>
        <strain evidence="1 2">8244</strain>
    </source>
</reference>
<dbReference type="PATRIC" id="fig|44252.3.peg.1249"/>
<dbReference type="HOGENOM" id="CLU_2047363_0_0_9"/>
<proteinExistence type="predicted"/>
<sequence>MNSSKQLYQVTGDLRRDQLNFKVTPWKLLIETNRYYEIKPANGAVKRLYKEKLNMAVHETKSYCDGNLTVSGFCMEEHIPEMQRLIIDQLESKIRKYLKDLELNQKALDLNPASEKARI</sequence>
<organism evidence="1 2">
    <name type="scientific">Paenibacillus macerans</name>
    <name type="common">Bacillus macerans</name>
    <dbReference type="NCBI Taxonomy" id="44252"/>
    <lineage>
        <taxon>Bacteria</taxon>
        <taxon>Bacillati</taxon>
        <taxon>Bacillota</taxon>
        <taxon>Bacilli</taxon>
        <taxon>Bacillales</taxon>
        <taxon>Paenibacillaceae</taxon>
        <taxon>Paenibacillus</taxon>
    </lineage>
</organism>
<gene>
    <name evidence="1" type="ORF">DJ90_787</name>
</gene>
<dbReference type="Proteomes" id="UP000029278">
    <property type="component" value="Unassembled WGS sequence"/>
</dbReference>
<dbReference type="EMBL" id="JMQA01000018">
    <property type="protein sequence ID" value="KFN10493.1"/>
    <property type="molecule type" value="Genomic_DNA"/>
</dbReference>
<name>A0A090ZJC3_PAEMA</name>
<accession>A0A090ZJC3</accession>
<comment type="caution">
    <text evidence="1">The sequence shown here is derived from an EMBL/GenBank/DDBJ whole genome shotgun (WGS) entry which is preliminary data.</text>
</comment>
<dbReference type="RefSeq" id="WP_036619805.1">
    <property type="nucleotide sequence ID" value="NZ_BGML01000011.1"/>
</dbReference>
<dbReference type="GeneID" id="77011545"/>
<dbReference type="AlphaFoldDB" id="A0A090ZJC3"/>
<evidence type="ECO:0000313" key="2">
    <source>
        <dbReference type="Proteomes" id="UP000029278"/>
    </source>
</evidence>
<protein>
    <submittedName>
        <fullName evidence="1">Uncharacterized protein</fullName>
    </submittedName>
</protein>
<keyword evidence="2" id="KW-1185">Reference proteome</keyword>